<dbReference type="EMBL" id="PYGA01000002">
    <property type="protein sequence ID" value="PSL00176.1"/>
    <property type="molecule type" value="Genomic_DNA"/>
</dbReference>
<gene>
    <name evidence="2" type="ORF">CLV63_102303</name>
</gene>
<comment type="caution">
    <text evidence="2">The sequence shown here is derived from an EMBL/GenBank/DDBJ whole genome shotgun (WGS) entry which is preliminary data.</text>
</comment>
<reference evidence="2 3" key="1">
    <citation type="submission" date="2018-03" db="EMBL/GenBank/DDBJ databases">
        <title>Genomic Encyclopedia of Archaeal and Bacterial Type Strains, Phase II (KMG-II): from individual species to whole genera.</title>
        <authorList>
            <person name="Goeker M."/>
        </authorList>
    </citation>
    <scope>NUCLEOTIDE SEQUENCE [LARGE SCALE GENOMIC DNA]</scope>
    <source>
        <strain evidence="2 3">DSM 45312</strain>
    </source>
</reference>
<feature type="transmembrane region" description="Helical" evidence="1">
    <location>
        <begin position="165"/>
        <end position="193"/>
    </location>
</feature>
<dbReference type="InterPro" id="IPR010390">
    <property type="entry name" value="ABC-2_transporter-like"/>
</dbReference>
<evidence type="ECO:0000313" key="2">
    <source>
        <dbReference type="EMBL" id="PSL00176.1"/>
    </source>
</evidence>
<proteinExistence type="predicted"/>
<feature type="transmembrane region" description="Helical" evidence="1">
    <location>
        <begin position="141"/>
        <end position="159"/>
    </location>
</feature>
<feature type="transmembrane region" description="Helical" evidence="1">
    <location>
        <begin position="82"/>
        <end position="102"/>
    </location>
</feature>
<organism evidence="2 3">
    <name type="scientific">Murinocardiopsis flavida</name>
    <dbReference type="NCBI Taxonomy" id="645275"/>
    <lineage>
        <taxon>Bacteria</taxon>
        <taxon>Bacillati</taxon>
        <taxon>Actinomycetota</taxon>
        <taxon>Actinomycetes</taxon>
        <taxon>Streptosporangiales</taxon>
        <taxon>Nocardiopsidaceae</taxon>
        <taxon>Murinocardiopsis</taxon>
    </lineage>
</organism>
<evidence type="ECO:0000313" key="3">
    <source>
        <dbReference type="Proteomes" id="UP000240542"/>
    </source>
</evidence>
<protein>
    <submittedName>
        <fullName evidence="2">ABC-2 type transport system permease protein</fullName>
    </submittedName>
</protein>
<sequence length="286" mass="31055">MAEPSTARTLTTEPRRTPPAPRSVGAYPLLAWTWMRAMAQYPVSLLLLTFGQAASTGLELTALFFVFGHAHQLAGFGINEALLIYGLAGVAFCLADFFMGSVERLGEHVRKGSFDTMLVRPVSPLVQLATDEFSPRRLGKVVPAVAALCYALAVLDIDWTPARILMLPVLIVSSIVICCCVWTLGASIQFFIADAREVANSVTYGGQAMTEYPLAIYGRSVVRTATFVVPLAFASWQPALFLLDRPDPTGLPEWLRYAAPGVALLMSLAATLAWRTGLRHYRSTGS</sequence>
<dbReference type="Proteomes" id="UP000240542">
    <property type="component" value="Unassembled WGS sequence"/>
</dbReference>
<dbReference type="AlphaFoldDB" id="A0A2P8DSH8"/>
<accession>A0A2P8DSH8</accession>
<dbReference type="PANTHER" id="PTHR36833">
    <property type="entry name" value="SLR0610 PROTEIN-RELATED"/>
    <property type="match status" value="1"/>
</dbReference>
<dbReference type="Pfam" id="PF06182">
    <property type="entry name" value="ABC2_membrane_6"/>
    <property type="match status" value="1"/>
</dbReference>
<name>A0A2P8DSH8_9ACTN</name>
<feature type="transmembrane region" description="Helical" evidence="1">
    <location>
        <begin position="45"/>
        <end position="70"/>
    </location>
</feature>
<keyword evidence="3" id="KW-1185">Reference proteome</keyword>
<feature type="transmembrane region" description="Helical" evidence="1">
    <location>
        <begin position="254"/>
        <end position="274"/>
    </location>
</feature>
<keyword evidence="1" id="KW-0812">Transmembrane</keyword>
<keyword evidence="1" id="KW-1133">Transmembrane helix</keyword>
<evidence type="ECO:0000256" key="1">
    <source>
        <dbReference type="SAM" id="Phobius"/>
    </source>
</evidence>
<dbReference type="PANTHER" id="PTHR36833:SF1">
    <property type="entry name" value="INTEGRAL MEMBRANE TRANSPORT PROTEIN"/>
    <property type="match status" value="1"/>
</dbReference>
<feature type="transmembrane region" description="Helical" evidence="1">
    <location>
        <begin position="214"/>
        <end position="234"/>
    </location>
</feature>
<keyword evidence="1" id="KW-0472">Membrane</keyword>